<evidence type="ECO:0000256" key="14">
    <source>
        <dbReference type="ARBA" id="ARBA00032707"/>
    </source>
</evidence>
<keyword evidence="5 17" id="KW-1003">Cell membrane</keyword>
<feature type="transmembrane region" description="Helical" evidence="17">
    <location>
        <begin position="6"/>
        <end position="32"/>
    </location>
</feature>
<keyword evidence="12 17" id="KW-0046">Antibiotic resistance</keyword>
<feature type="transmembrane region" description="Helical" evidence="17">
    <location>
        <begin position="44"/>
        <end position="62"/>
    </location>
</feature>
<keyword evidence="6 17" id="KW-0812">Transmembrane</keyword>
<dbReference type="EMBL" id="PZZP01000001">
    <property type="protein sequence ID" value="PTM59817.1"/>
    <property type="molecule type" value="Genomic_DNA"/>
</dbReference>
<gene>
    <name evidence="17" type="primary">uppP</name>
    <name evidence="18" type="ORF">C8J48_2449</name>
</gene>
<evidence type="ECO:0000256" key="4">
    <source>
        <dbReference type="ARBA" id="ARBA00021581"/>
    </source>
</evidence>
<evidence type="ECO:0000256" key="16">
    <source>
        <dbReference type="ARBA" id="ARBA00047594"/>
    </source>
</evidence>
<dbReference type="Proteomes" id="UP000241639">
    <property type="component" value="Unassembled WGS sequence"/>
</dbReference>
<dbReference type="Pfam" id="PF02673">
    <property type="entry name" value="BacA"/>
    <property type="match status" value="1"/>
</dbReference>
<keyword evidence="13 17" id="KW-0961">Cell wall biogenesis/degradation</keyword>
<keyword evidence="19" id="KW-1185">Reference proteome</keyword>
<dbReference type="GO" id="GO:0009252">
    <property type="term" value="P:peptidoglycan biosynthetic process"/>
    <property type="evidence" value="ECO:0007669"/>
    <property type="project" value="UniProtKB-KW"/>
</dbReference>
<evidence type="ECO:0000256" key="10">
    <source>
        <dbReference type="ARBA" id="ARBA00022989"/>
    </source>
</evidence>
<keyword evidence="10 17" id="KW-1133">Transmembrane helix</keyword>
<dbReference type="GO" id="GO:0071555">
    <property type="term" value="P:cell wall organization"/>
    <property type="evidence" value="ECO:0007669"/>
    <property type="project" value="UniProtKB-KW"/>
</dbReference>
<dbReference type="GO" id="GO:0050380">
    <property type="term" value="F:undecaprenyl-diphosphatase activity"/>
    <property type="evidence" value="ECO:0007669"/>
    <property type="project" value="UniProtKB-UniRule"/>
</dbReference>
<dbReference type="EC" id="3.6.1.27" evidence="3 17"/>
<keyword evidence="11 17" id="KW-0472">Membrane</keyword>
<evidence type="ECO:0000256" key="2">
    <source>
        <dbReference type="ARBA" id="ARBA00010621"/>
    </source>
</evidence>
<keyword evidence="9 17" id="KW-0573">Peptidoglycan synthesis</keyword>
<evidence type="ECO:0000256" key="13">
    <source>
        <dbReference type="ARBA" id="ARBA00023316"/>
    </source>
</evidence>
<evidence type="ECO:0000256" key="6">
    <source>
        <dbReference type="ARBA" id="ARBA00022692"/>
    </source>
</evidence>
<evidence type="ECO:0000256" key="11">
    <source>
        <dbReference type="ARBA" id="ARBA00023136"/>
    </source>
</evidence>
<comment type="caution">
    <text evidence="18">The sequence shown here is derived from an EMBL/GenBank/DDBJ whole genome shotgun (WGS) entry which is preliminary data.</text>
</comment>
<evidence type="ECO:0000256" key="5">
    <source>
        <dbReference type="ARBA" id="ARBA00022475"/>
    </source>
</evidence>
<dbReference type="GO" id="GO:0008360">
    <property type="term" value="P:regulation of cell shape"/>
    <property type="evidence" value="ECO:0007669"/>
    <property type="project" value="UniProtKB-KW"/>
</dbReference>
<evidence type="ECO:0000313" key="18">
    <source>
        <dbReference type="EMBL" id="PTM59817.1"/>
    </source>
</evidence>
<evidence type="ECO:0000256" key="12">
    <source>
        <dbReference type="ARBA" id="ARBA00023251"/>
    </source>
</evidence>
<reference evidence="18 19" key="1">
    <citation type="submission" date="2018-04" db="EMBL/GenBank/DDBJ databases">
        <title>Genomic Encyclopedia of Archaeal and Bacterial Type Strains, Phase II (KMG-II): from individual species to whole genera.</title>
        <authorList>
            <person name="Goeker M."/>
        </authorList>
    </citation>
    <scope>NUCLEOTIDE SEQUENCE [LARGE SCALE GENOMIC DNA]</scope>
    <source>
        <strain evidence="18 19">DSM 45169</strain>
    </source>
</reference>
<dbReference type="GO" id="GO:0005886">
    <property type="term" value="C:plasma membrane"/>
    <property type="evidence" value="ECO:0007669"/>
    <property type="project" value="UniProtKB-SubCell"/>
</dbReference>
<evidence type="ECO:0000256" key="3">
    <source>
        <dbReference type="ARBA" id="ARBA00012374"/>
    </source>
</evidence>
<comment type="miscellaneous">
    <text evidence="17">Bacitracin is thought to be involved in the inhibition of peptidoglycan synthesis by sequestering undecaprenyl diphosphate, thereby reducing the pool of lipid carrier available.</text>
</comment>
<feature type="transmembrane region" description="Helical" evidence="17">
    <location>
        <begin position="180"/>
        <end position="198"/>
    </location>
</feature>
<keyword evidence="7 17" id="KW-0378">Hydrolase</keyword>
<feature type="transmembrane region" description="Helical" evidence="17">
    <location>
        <begin position="243"/>
        <end position="262"/>
    </location>
</feature>
<evidence type="ECO:0000256" key="17">
    <source>
        <dbReference type="HAMAP-Rule" id="MF_01006"/>
    </source>
</evidence>
<comment type="subcellular location">
    <subcellularLocation>
        <location evidence="1 17">Cell membrane</location>
        <topology evidence="1 17">Multi-pass membrane protein</topology>
    </subcellularLocation>
</comment>
<dbReference type="InterPro" id="IPR003824">
    <property type="entry name" value="UppP"/>
</dbReference>
<dbReference type="AlphaFoldDB" id="A0A2T4ZD58"/>
<dbReference type="GO" id="GO:0046677">
    <property type="term" value="P:response to antibiotic"/>
    <property type="evidence" value="ECO:0007669"/>
    <property type="project" value="UniProtKB-UniRule"/>
</dbReference>
<evidence type="ECO:0000256" key="15">
    <source>
        <dbReference type="ARBA" id="ARBA00032932"/>
    </source>
</evidence>
<organism evidence="18 19">
    <name type="scientific">Desmospora activa DSM 45169</name>
    <dbReference type="NCBI Taxonomy" id="1121389"/>
    <lineage>
        <taxon>Bacteria</taxon>
        <taxon>Bacillati</taxon>
        <taxon>Bacillota</taxon>
        <taxon>Bacilli</taxon>
        <taxon>Bacillales</taxon>
        <taxon>Thermoactinomycetaceae</taxon>
        <taxon>Desmospora</taxon>
    </lineage>
</organism>
<evidence type="ECO:0000256" key="7">
    <source>
        <dbReference type="ARBA" id="ARBA00022801"/>
    </source>
</evidence>
<sequence length="263" mass="28646">MVPIDWLEALILGVIQGLTEFLPISSTGHLYLGRHLFGLDEAGLFLDTVLHTGTLLAVLAVYHRELWEVVRRPFGHLGRLLLIGTIPTAVIGLTFKDFFEEISRTGVTIGWEFLATGTILWLSDRIKDQGHKQLEEIRPMDAVVIGTFQGAAILPAISRSGLTIAAALMRGIDKGTAASFSFFLSIPAIAGACLLLGVDLFSGHVHRLPLSSLLLAITLSALCGYVAIRWMIHLLQQGSLKGFAVYVWILGSVVLFSQWAGLF</sequence>
<feature type="transmembrane region" description="Helical" evidence="17">
    <location>
        <begin position="210"/>
        <end position="231"/>
    </location>
</feature>
<feature type="transmembrane region" description="Helical" evidence="17">
    <location>
        <begin position="74"/>
        <end position="95"/>
    </location>
</feature>
<dbReference type="HAMAP" id="MF_01006">
    <property type="entry name" value="Undec_diphosphatase"/>
    <property type="match status" value="1"/>
</dbReference>
<evidence type="ECO:0000256" key="1">
    <source>
        <dbReference type="ARBA" id="ARBA00004651"/>
    </source>
</evidence>
<comment type="catalytic activity">
    <reaction evidence="16 17">
        <text>di-trans,octa-cis-undecaprenyl diphosphate + H2O = di-trans,octa-cis-undecaprenyl phosphate + phosphate + H(+)</text>
        <dbReference type="Rhea" id="RHEA:28094"/>
        <dbReference type="ChEBI" id="CHEBI:15377"/>
        <dbReference type="ChEBI" id="CHEBI:15378"/>
        <dbReference type="ChEBI" id="CHEBI:43474"/>
        <dbReference type="ChEBI" id="CHEBI:58405"/>
        <dbReference type="ChEBI" id="CHEBI:60392"/>
        <dbReference type="EC" id="3.6.1.27"/>
    </reaction>
</comment>
<keyword evidence="8 17" id="KW-0133">Cell shape</keyword>
<evidence type="ECO:0000256" key="9">
    <source>
        <dbReference type="ARBA" id="ARBA00022984"/>
    </source>
</evidence>
<evidence type="ECO:0000256" key="8">
    <source>
        <dbReference type="ARBA" id="ARBA00022960"/>
    </source>
</evidence>
<dbReference type="PANTHER" id="PTHR30622">
    <property type="entry name" value="UNDECAPRENYL-DIPHOSPHATASE"/>
    <property type="match status" value="1"/>
</dbReference>
<dbReference type="PANTHER" id="PTHR30622:SF4">
    <property type="entry name" value="UNDECAPRENYL-DIPHOSPHATASE"/>
    <property type="match status" value="1"/>
</dbReference>
<name>A0A2T4ZD58_9BACL</name>
<proteinExistence type="inferred from homology"/>
<feature type="transmembrane region" description="Helical" evidence="17">
    <location>
        <begin position="102"/>
        <end position="122"/>
    </location>
</feature>
<comment type="function">
    <text evidence="17">Catalyzes the dephosphorylation of undecaprenyl diphosphate (UPP). Confers resistance to bacitracin.</text>
</comment>
<protein>
    <recommendedName>
        <fullName evidence="4 17">Undecaprenyl-diphosphatase</fullName>
        <ecNumber evidence="3 17">3.6.1.27</ecNumber>
    </recommendedName>
    <alternativeName>
        <fullName evidence="15 17">Bacitracin resistance protein</fullName>
    </alternativeName>
    <alternativeName>
        <fullName evidence="14 17">Undecaprenyl pyrophosphate phosphatase</fullName>
    </alternativeName>
</protein>
<accession>A0A2T4ZD58</accession>
<evidence type="ECO:0000313" key="19">
    <source>
        <dbReference type="Proteomes" id="UP000241639"/>
    </source>
</evidence>
<comment type="similarity">
    <text evidence="2 17">Belongs to the UppP family.</text>
</comment>